<proteinExistence type="predicted"/>
<evidence type="ECO:0000313" key="3">
    <source>
        <dbReference type="Proteomes" id="UP000297613"/>
    </source>
</evidence>
<protein>
    <submittedName>
        <fullName evidence="2">Uncharacterized protein</fullName>
    </submittedName>
</protein>
<dbReference type="RefSeq" id="WP_135573758.1">
    <property type="nucleotide sequence ID" value="NZ_RQGK01000037.1"/>
</dbReference>
<reference evidence="2 3" key="1">
    <citation type="journal article" date="2019" name="PLoS Negl. Trop. Dis.">
        <title>Revisiting the worldwide diversity of Leptospira species in the environment.</title>
        <authorList>
            <person name="Vincent A.T."/>
            <person name="Schiettekatte O."/>
            <person name="Bourhy P."/>
            <person name="Veyrier F.J."/>
            <person name="Picardeau M."/>
        </authorList>
    </citation>
    <scope>NUCLEOTIDE SEQUENCE [LARGE SCALE GENOMIC DNA]</scope>
    <source>
        <strain evidence="2 3">201702445</strain>
    </source>
</reference>
<dbReference type="EMBL" id="RQGM01000017">
    <property type="protein sequence ID" value="TGL87104.1"/>
    <property type="molecule type" value="Genomic_DNA"/>
</dbReference>
<gene>
    <name evidence="2" type="ORF">EHQ83_04895</name>
</gene>
<feature type="transmembrane region" description="Helical" evidence="1">
    <location>
        <begin position="362"/>
        <end position="381"/>
    </location>
</feature>
<keyword evidence="1" id="KW-1133">Transmembrane helix</keyword>
<dbReference type="Proteomes" id="UP000297613">
    <property type="component" value="Unassembled WGS sequence"/>
</dbReference>
<dbReference type="AlphaFoldDB" id="A0A6N4QU81"/>
<name>A0A6N4QU81_9LEPT</name>
<sequence>MAAREINITIKIDANDSMSEIQKELDDLRGRLLDFSDSFQLFSKAGAAAMRDFGGSIADSIGKFSTPLSQLADRLKTSEASLTSLYSKVKGNAALEKQFFDVAKAAGFTQRDIAKLDFQLNATARTSALLSSALKNLAQIGMTAFKSVIAPAWEAGIALEKQKEVLKSLSGGEGFGKLQASIESAIQSSKGLATQKDLTQAANEAIKAGASVDFITRNLSGLQKTSRLSGNELSSSMKQAYDAIKEGSTEFLKNNGDLFSSYSEEFKRINESGMSAIDKRLAREKLITDALNENSKLQDAYGAHVRTTSAVVDRFGNRIEDLKSKFGTLLLDALNPAMNSFADLYDYYTENAEGIEELKEKVIVFGSILAGVLGAIAVKMIVTSGITLSAMIPALLGMASAGWMAIAPWIPAIVIGTAVGIVIAGLILVIRDLFKWMNGGKSVIGAFLGPFNNIKKLFNDLALWFQGLPDMIVKFFKNLGPKIKEALKGMIPGDLLKIFGVASVKTDKVETVEDAIITKQGKVVKFHPDDNLVAVKDLGVLGGAKSNKGGGISVNIANVVLGSATRREDAAVFASYLEKELDKIALKIGLASGLAPEVG</sequence>
<feature type="transmembrane region" description="Helical" evidence="1">
    <location>
        <begin position="412"/>
        <end position="434"/>
    </location>
</feature>
<keyword evidence="1" id="KW-0472">Membrane</keyword>
<dbReference type="NCBIfam" id="NF047706">
    <property type="entry name" value="LIC12611_phage_tail"/>
    <property type="match status" value="1"/>
</dbReference>
<accession>A0A6N4QU81</accession>
<evidence type="ECO:0000313" key="2">
    <source>
        <dbReference type="EMBL" id="TGL87104.1"/>
    </source>
</evidence>
<comment type="caution">
    <text evidence="2">The sequence shown here is derived from an EMBL/GenBank/DDBJ whole genome shotgun (WGS) entry which is preliminary data.</text>
</comment>
<evidence type="ECO:0000256" key="1">
    <source>
        <dbReference type="SAM" id="Phobius"/>
    </source>
</evidence>
<keyword evidence="1" id="KW-0812">Transmembrane</keyword>
<organism evidence="2 3">
    <name type="scientific">Leptospira yasudae</name>
    <dbReference type="NCBI Taxonomy" id="2202201"/>
    <lineage>
        <taxon>Bacteria</taxon>
        <taxon>Pseudomonadati</taxon>
        <taxon>Spirochaetota</taxon>
        <taxon>Spirochaetia</taxon>
        <taxon>Leptospirales</taxon>
        <taxon>Leptospiraceae</taxon>
        <taxon>Leptospira</taxon>
    </lineage>
</organism>